<feature type="signal peptide" evidence="1">
    <location>
        <begin position="1"/>
        <end position="21"/>
    </location>
</feature>
<sequence>MKPLPMLRALILLVLPAVAQAQQAFNTPEQAAETLVTAVTSHDQDALQQLLGDDWQSYFPPEGVDPQAVARFLRDWKTRHHIDQTDNTAHINVGVENWQLPVPLTKTEAGWQFDMPAAADEILTRTIGRNELGAIEAMHAWVDAENEYFQQKKMWAHKLVSSEGQQDGLYWPVKPGEDPSPLGPAFSNQPGDGYHGYHFRILSDGEDNNGVALIAWPVAWGKTGIMSFMVDMQDRVYQANLGAQTETQTQSITHFAPQAGWQAVDQ</sequence>
<keyword evidence="1" id="KW-0732">Signal</keyword>
<dbReference type="Proteomes" id="UP000247005">
    <property type="component" value="Unassembled WGS sequence"/>
</dbReference>
<dbReference type="AlphaFoldDB" id="A0A2P5GMA7"/>
<dbReference type="EMBL" id="PQGE01000022">
    <property type="protein sequence ID" value="POP42027.1"/>
    <property type="molecule type" value="Genomic_DNA"/>
</dbReference>
<evidence type="ECO:0000313" key="2">
    <source>
        <dbReference type="EMBL" id="POP42027.1"/>
    </source>
</evidence>
<comment type="caution">
    <text evidence="3">The sequence shown here is derived from an EMBL/GenBank/DDBJ whole genome shotgun (WGS) entry which is preliminary data.</text>
</comment>
<dbReference type="EMBL" id="PQGD01000013">
    <property type="protein sequence ID" value="POP46972.1"/>
    <property type="molecule type" value="Genomic_DNA"/>
</dbReference>
<dbReference type="OrthoDB" id="108782at2"/>
<dbReference type="Pfam" id="PF11453">
    <property type="entry name" value="DUF2950"/>
    <property type="match status" value="1"/>
</dbReference>
<proteinExistence type="predicted"/>
<dbReference type="RefSeq" id="WP_103677984.1">
    <property type="nucleotide sequence ID" value="NZ_PQGD01000013.1"/>
</dbReference>
<dbReference type="Proteomes" id="UP000237073">
    <property type="component" value="Unassembled WGS sequence"/>
</dbReference>
<evidence type="ECO:0000256" key="1">
    <source>
        <dbReference type="SAM" id="SignalP"/>
    </source>
</evidence>
<keyword evidence="4" id="KW-1185">Reference proteome</keyword>
<reference evidence="4 5" key="1">
    <citation type="submission" date="2018-01" db="EMBL/GenBank/DDBJ databases">
        <title>Superficieibacter electus gen. nov., sp. nov., an extended-spectrum beta-lactamase possessing member of the Enterobacteriaceae family, isolated from intensive care unit surfaces.</title>
        <authorList>
            <person name="Potter R.F."/>
            <person name="D'Souza A.W."/>
        </authorList>
    </citation>
    <scope>NUCLEOTIDE SEQUENCE [LARGE SCALE GENOMIC DNA]</scope>
    <source>
        <strain evidence="3 5">BP-1</strain>
        <strain evidence="2 4">BP-2</strain>
    </source>
</reference>
<accession>A0A2P5GMA7</accession>
<evidence type="ECO:0000313" key="3">
    <source>
        <dbReference type="EMBL" id="POP46972.1"/>
    </source>
</evidence>
<dbReference type="InterPro" id="IPR021556">
    <property type="entry name" value="DUF2950"/>
</dbReference>
<evidence type="ECO:0000313" key="4">
    <source>
        <dbReference type="Proteomes" id="UP000237073"/>
    </source>
</evidence>
<organism evidence="3 5">
    <name type="scientific">Superficieibacter electus</name>
    <dbReference type="NCBI Taxonomy" id="2022662"/>
    <lineage>
        <taxon>Bacteria</taxon>
        <taxon>Pseudomonadati</taxon>
        <taxon>Pseudomonadota</taxon>
        <taxon>Gammaproteobacteria</taxon>
        <taxon>Enterobacterales</taxon>
        <taxon>Enterobacteriaceae</taxon>
        <taxon>Superficieibacter</taxon>
    </lineage>
</organism>
<feature type="chain" id="PRO_5015147892" evidence="1">
    <location>
        <begin position="22"/>
        <end position="266"/>
    </location>
</feature>
<evidence type="ECO:0000313" key="5">
    <source>
        <dbReference type="Proteomes" id="UP000247005"/>
    </source>
</evidence>
<gene>
    <name evidence="3" type="ORF">CHU32_16630</name>
    <name evidence="2" type="ORF">CHU33_20840</name>
</gene>
<protein>
    <submittedName>
        <fullName evidence="3">DUF2950 domain-containing protein</fullName>
    </submittedName>
</protein>
<name>A0A2P5GMA7_9ENTR</name>